<comment type="caution">
    <text evidence="2">The sequence shown here is derived from an EMBL/GenBank/DDBJ whole genome shotgun (WGS) entry which is preliminary data.</text>
</comment>
<dbReference type="InterPro" id="IPR047197">
    <property type="entry name" value="THYN1-like_EVE"/>
</dbReference>
<feature type="domain" description="EVE" evidence="1">
    <location>
        <begin position="2"/>
        <end position="149"/>
    </location>
</feature>
<proteinExistence type="predicted"/>
<dbReference type="InterPro" id="IPR015947">
    <property type="entry name" value="PUA-like_sf"/>
</dbReference>
<dbReference type="Pfam" id="PF01878">
    <property type="entry name" value="EVE"/>
    <property type="match status" value="1"/>
</dbReference>
<dbReference type="RefSeq" id="WP_112159118.1">
    <property type="nucleotide sequence ID" value="NZ_QKRX01000006.1"/>
</dbReference>
<dbReference type="OrthoDB" id="9791347at2"/>
<dbReference type="Gene3D" id="3.10.590.10">
    <property type="entry name" value="ph1033 like domains"/>
    <property type="match status" value="1"/>
</dbReference>
<dbReference type="EMBL" id="QKRX01000006">
    <property type="protein sequence ID" value="RAU18033.1"/>
    <property type="molecule type" value="Genomic_DNA"/>
</dbReference>
<name>A0A364NLR2_9GAMM</name>
<dbReference type="Proteomes" id="UP000250744">
    <property type="component" value="Unassembled WGS sequence"/>
</dbReference>
<protein>
    <submittedName>
        <fullName evidence="2">EVE domain-containing protein</fullName>
    </submittedName>
</protein>
<dbReference type="PANTHER" id="PTHR14087">
    <property type="entry name" value="THYMOCYTE NUCLEAR PROTEIN 1"/>
    <property type="match status" value="1"/>
</dbReference>
<sequence length="154" mass="17679">MNYWLAKTEPDECSIRDFANTPDTPLRWDGVRNYQARNYLAKMQLKDRVLVYHSSCKQIGVAGIVEVTKTAYPDPTQFDPTSVYYDQKSTENEPRWQAVDMRFIEEFNDVLTLKNLKTLTELNDCPLVKPGNRLSVMPLSASMFHAVLNLATGR</sequence>
<keyword evidence="3" id="KW-1185">Reference proteome</keyword>
<reference evidence="2 3" key="1">
    <citation type="submission" date="2018-06" db="EMBL/GenBank/DDBJ databases">
        <title>Nitrincola tibetense sp. nov., isolated from Lake XuguoCo on Tibetan Plateau.</title>
        <authorList>
            <person name="Xing P."/>
        </authorList>
    </citation>
    <scope>NUCLEOTIDE SEQUENCE [LARGE SCALE GENOMIC DNA]</scope>
    <source>
        <strain evidence="3">xg18</strain>
    </source>
</reference>
<dbReference type="InterPro" id="IPR052181">
    <property type="entry name" value="5hmC_binding"/>
</dbReference>
<evidence type="ECO:0000313" key="3">
    <source>
        <dbReference type="Proteomes" id="UP000250744"/>
    </source>
</evidence>
<dbReference type="InterPro" id="IPR002740">
    <property type="entry name" value="EVE_domain"/>
</dbReference>
<organism evidence="2 3">
    <name type="scientific">Nitrincola tibetensis</name>
    <dbReference type="NCBI Taxonomy" id="2219697"/>
    <lineage>
        <taxon>Bacteria</taxon>
        <taxon>Pseudomonadati</taxon>
        <taxon>Pseudomonadota</taxon>
        <taxon>Gammaproteobacteria</taxon>
        <taxon>Oceanospirillales</taxon>
        <taxon>Oceanospirillaceae</taxon>
        <taxon>Nitrincola</taxon>
    </lineage>
</organism>
<dbReference type="CDD" id="cd21133">
    <property type="entry name" value="EVE"/>
    <property type="match status" value="1"/>
</dbReference>
<evidence type="ECO:0000259" key="1">
    <source>
        <dbReference type="Pfam" id="PF01878"/>
    </source>
</evidence>
<gene>
    <name evidence="2" type="ORF">DN062_09595</name>
</gene>
<dbReference type="PANTHER" id="PTHR14087:SF7">
    <property type="entry name" value="THYMOCYTE NUCLEAR PROTEIN 1"/>
    <property type="match status" value="1"/>
</dbReference>
<dbReference type="AlphaFoldDB" id="A0A364NLR2"/>
<dbReference type="SUPFAM" id="SSF88697">
    <property type="entry name" value="PUA domain-like"/>
    <property type="match status" value="1"/>
</dbReference>
<accession>A0A364NLR2</accession>
<evidence type="ECO:0000313" key="2">
    <source>
        <dbReference type="EMBL" id="RAU18033.1"/>
    </source>
</evidence>